<dbReference type="GO" id="GO:0046872">
    <property type="term" value="F:metal ion binding"/>
    <property type="evidence" value="ECO:0007669"/>
    <property type="project" value="UniProtKB-KW"/>
</dbReference>
<evidence type="ECO:0000256" key="13">
    <source>
        <dbReference type="PIRSR" id="PIRSR009407-4"/>
    </source>
</evidence>
<feature type="binding site" evidence="12">
    <location>
        <position position="362"/>
    </location>
    <ligand>
        <name>Mg(2+)</name>
        <dbReference type="ChEBI" id="CHEBI:18420"/>
    </ligand>
</feature>
<dbReference type="SUPFAM" id="SSF53659">
    <property type="entry name" value="Isocitrate/Isopropylmalate dehydrogenase-like"/>
    <property type="match status" value="1"/>
</dbReference>
<dbReference type="GO" id="GO:0004450">
    <property type="term" value="F:isocitrate dehydrogenase (NADP+) activity"/>
    <property type="evidence" value="ECO:0007669"/>
    <property type="project" value="UniProtKB-EC"/>
</dbReference>
<comment type="similarity">
    <text evidence="8 9">Belongs to the monomeric-type IDH family.</text>
</comment>
<dbReference type="EC" id="1.1.1.42" evidence="9"/>
<feature type="site" description="Critical for catalysis" evidence="10">
    <location>
        <position position="432"/>
    </location>
</feature>
<feature type="binding site" evidence="13">
    <location>
        <begin position="612"/>
        <end position="614"/>
    </location>
    <ligand>
        <name>NADP(+)</name>
        <dbReference type="ChEBI" id="CHEBI:58349"/>
    </ligand>
</feature>
<keyword evidence="5 9" id="KW-0521">NADP</keyword>
<evidence type="ECO:0000256" key="5">
    <source>
        <dbReference type="ARBA" id="ARBA00022857"/>
    </source>
</evidence>
<evidence type="ECO:0000313" key="14">
    <source>
        <dbReference type="EMBL" id="AAW77421.1"/>
    </source>
</evidence>
<feature type="binding site" evidence="11">
    <location>
        <position position="157"/>
    </location>
    <ligand>
        <name>D-threo-isocitrate</name>
        <dbReference type="ChEBI" id="CHEBI:15562"/>
    </ligand>
</feature>
<dbReference type="GO" id="GO:0006097">
    <property type="term" value="P:glyoxylate cycle"/>
    <property type="evidence" value="ECO:0007669"/>
    <property type="project" value="UniProtKB-KW"/>
</dbReference>
<comment type="cofactor">
    <cofactor evidence="12">
        <name>Mg(2+)</name>
        <dbReference type="ChEBI" id="CHEBI:18420"/>
    </cofactor>
    <cofactor evidence="12">
        <name>Mn(2+)</name>
        <dbReference type="ChEBI" id="CHEBI:29035"/>
    </cofactor>
    <text evidence="12">Binds 1 Mg(2+) or Mn(2+) ion per subunit.</text>
</comment>
<accession>Q5GV52</accession>
<dbReference type="PIRSF" id="PIRSF009407">
    <property type="entry name" value="IDH_monmr"/>
    <property type="match status" value="1"/>
</dbReference>
<organism evidence="14 15">
    <name type="scientific">Xanthomonas oryzae pv. oryzae (strain KACC10331 / KXO85)</name>
    <dbReference type="NCBI Taxonomy" id="291331"/>
    <lineage>
        <taxon>Bacteria</taxon>
        <taxon>Pseudomonadati</taxon>
        <taxon>Pseudomonadota</taxon>
        <taxon>Gammaproteobacteria</taxon>
        <taxon>Lysobacterales</taxon>
        <taxon>Lysobacteraceae</taxon>
        <taxon>Xanthomonas</taxon>
    </lineage>
</organism>
<keyword evidence="4 12" id="KW-0460">Magnesium</keyword>
<dbReference type="SMR" id="Q5GV52"/>
<evidence type="ECO:0000256" key="9">
    <source>
        <dbReference type="PIRNR" id="PIRNR009407"/>
    </source>
</evidence>
<evidence type="ECO:0000256" key="3">
    <source>
        <dbReference type="ARBA" id="ARBA00022723"/>
    </source>
</evidence>
<dbReference type="AlphaFoldDB" id="Q5GV52"/>
<dbReference type="KEGG" id="xoo:XOO4167"/>
<protein>
    <recommendedName>
        <fullName evidence="9">Isocitrate dehydrogenase [NADP]</fullName>
        <ecNumber evidence="9">1.1.1.42</ecNumber>
    </recommendedName>
    <alternativeName>
        <fullName evidence="9">Oxalosuccinate decarboxylase</fullName>
    </alternativeName>
</protein>
<dbReference type="NCBIfam" id="TIGR00178">
    <property type="entry name" value="monomer_idh"/>
    <property type="match status" value="1"/>
</dbReference>
<feature type="binding site" evidence="12">
    <location>
        <position position="564"/>
    </location>
    <ligand>
        <name>Mg(2+)</name>
        <dbReference type="ChEBI" id="CHEBI:18420"/>
    </ligand>
</feature>
<dbReference type="HOGENOM" id="CLU_025308_1_0_6"/>
<name>Q5GV52_XANOR</name>
<dbReference type="PANTHER" id="PTHR36999">
    <property type="entry name" value="ISOCITRATE DEHYDROGENASE [NADP]"/>
    <property type="match status" value="1"/>
</dbReference>
<dbReference type="Gene3D" id="3.40.718.10">
    <property type="entry name" value="Isopropylmalate Dehydrogenase"/>
    <property type="match status" value="1"/>
</dbReference>
<feature type="binding site" evidence="13">
    <location>
        <position position="147"/>
    </location>
    <ligand>
        <name>NADP(+)</name>
        <dbReference type="ChEBI" id="CHEBI:58349"/>
    </ligand>
</feature>
<feature type="binding site" evidence="13">
    <location>
        <position position="601"/>
    </location>
    <ligand>
        <name>NADP(+)</name>
        <dbReference type="ChEBI" id="CHEBI:58349"/>
    </ligand>
</feature>
<feature type="binding site" evidence="11">
    <location>
        <position position="559"/>
    </location>
    <ligand>
        <name>D-threo-isocitrate</name>
        <dbReference type="ChEBI" id="CHEBI:15562"/>
    </ligand>
</feature>
<dbReference type="GO" id="GO:0006099">
    <property type="term" value="P:tricarboxylic acid cycle"/>
    <property type="evidence" value="ECO:0007669"/>
    <property type="project" value="UniProtKB-KW"/>
</dbReference>
<dbReference type="Proteomes" id="UP000006735">
    <property type="component" value="Chromosome"/>
</dbReference>
<dbReference type="Pfam" id="PF03971">
    <property type="entry name" value="IDH"/>
    <property type="match status" value="1"/>
</dbReference>
<evidence type="ECO:0000256" key="4">
    <source>
        <dbReference type="ARBA" id="ARBA00022842"/>
    </source>
</evidence>
<sequence>MIPLPEVVQRTMPNTPKILYTLTDEAPYLATQSLLPIIDAYTDTAGIVVETRDISLAGRILALFPEYLSDTQKVADDLGELGELATTPEANIIKLPNISASVPQLKAAIKELQGQGYALPAYPDEPKDAAEKDIKARYDKVKGSAVNPVLREGNSDRRAPLSVKNYARKHPHRMGKWSSDSKSHVSHMESGDFFGSEQSTTLADAGTLKIEFVGADGSSTVLKDKVAVKAGEIVDAAVLSKRALASFIDAQIADAKARDVLFSVHLKATMMKVSDPVLFGVVVGEFYKDTLSRHADALKSVGFDPNNGIGDLYARIGTLPEDQQARIKADIQAEYAQRPGLAMVNSDKGITNLHVPSDVIVDASMPAMIRDSGQMWNAQGTLQDTKAVIPDRCYADVYQAVIDDCKAHGAFDPSTMGSVPNVGLMAQKAEEYGSHDKTFQMAAAGTVKVTDGNGKTVFKHAVEAGDLWRMCQVKDAPIQDWVKLAVERARLSDTPAVFWLDQARAHDAQVIAKVEQYLKDHDTNGLDIRILPPVEATAFSLERIRKGQDTISVTGNVLRDYLTDLFPIMELGTSAKMLSIVPLMAGGGLFETGAGGSAPKHVQQFVEENCLRWDSLGEFLALAASLEHLGNRYDNPSATVLAKALDVANGQFLDNNKSPARKVGELDNRGSHFYLAMYWAQALAAQTEDTALQGRFAPLARALTENEATIVAELNGAQGKPVDIGGYYHPDLAKVSEAMRPSKTFNDILATLKA</sequence>
<keyword evidence="2 9" id="KW-0816">Tricarboxylic acid cycle</keyword>
<dbReference type="PANTHER" id="PTHR36999:SF1">
    <property type="entry name" value="ISOCITRATE DEHYDROGENASE (NADP(+))"/>
    <property type="match status" value="1"/>
</dbReference>
<comment type="catalytic activity">
    <reaction evidence="7 9">
        <text>D-threo-isocitrate + NADP(+) = 2-oxoglutarate + CO2 + NADPH</text>
        <dbReference type="Rhea" id="RHEA:19629"/>
        <dbReference type="ChEBI" id="CHEBI:15562"/>
        <dbReference type="ChEBI" id="CHEBI:16526"/>
        <dbReference type="ChEBI" id="CHEBI:16810"/>
        <dbReference type="ChEBI" id="CHEBI:57783"/>
        <dbReference type="ChEBI" id="CHEBI:58349"/>
        <dbReference type="EC" id="1.1.1.42"/>
    </reaction>
</comment>
<feature type="site" description="Critical for catalysis" evidence="10">
    <location>
        <position position="267"/>
    </location>
</feature>
<feature type="binding site" evidence="13">
    <location>
        <begin position="596"/>
        <end position="597"/>
    </location>
    <ligand>
        <name>NADP(+)</name>
        <dbReference type="ChEBI" id="CHEBI:58349"/>
    </ligand>
</feature>
<evidence type="ECO:0000313" key="15">
    <source>
        <dbReference type="Proteomes" id="UP000006735"/>
    </source>
</evidence>
<keyword evidence="6 9" id="KW-0560">Oxidoreductase</keyword>
<evidence type="ECO:0000256" key="10">
    <source>
        <dbReference type="PIRSR" id="PIRSR009407-1"/>
    </source>
</evidence>
<evidence type="ECO:0000256" key="2">
    <source>
        <dbReference type="ARBA" id="ARBA00022532"/>
    </source>
</evidence>
<feature type="binding site" evidence="13">
    <location>
        <position position="661"/>
    </location>
    <ligand>
        <name>NADP(+)</name>
        <dbReference type="ChEBI" id="CHEBI:58349"/>
    </ligand>
</feature>
<reference evidence="14 15" key="1">
    <citation type="journal article" date="2005" name="Nucleic Acids Res.">
        <title>The genome sequence of Xanthomonas oryzae pathovar oryzae KACC10331, the bacterial blight pathogen of rice.</title>
        <authorList>
            <person name="Lee B.M."/>
            <person name="Park Y.J."/>
            <person name="Park D.S."/>
            <person name="Kang H.W."/>
            <person name="Kim J.G."/>
            <person name="Song E.S."/>
            <person name="Park I.C."/>
            <person name="Yoon U.H."/>
            <person name="Hahn J.H."/>
            <person name="Koo B.S."/>
            <person name="Lee G.B."/>
            <person name="Kim H."/>
            <person name="Park H.S."/>
            <person name="Yoon K.O."/>
            <person name="Kim J.H."/>
            <person name="Jung C.H."/>
            <person name="Koh N.H."/>
            <person name="Seo J.S."/>
            <person name="Go S.J."/>
        </authorList>
    </citation>
    <scope>NUCLEOTIDE SEQUENCE [LARGE SCALE GENOMIC DNA]</scope>
    <source>
        <strain evidence="15">KACC10331 / KXO85</strain>
    </source>
</reference>
<evidence type="ECO:0000256" key="1">
    <source>
        <dbReference type="ARBA" id="ARBA00022435"/>
    </source>
</evidence>
<feature type="binding site" evidence="12">
    <location>
        <position position="560"/>
    </location>
    <ligand>
        <name>Mg(2+)</name>
        <dbReference type="ChEBI" id="CHEBI:18420"/>
    </ligand>
</feature>
<evidence type="ECO:0000256" key="11">
    <source>
        <dbReference type="PIRSR" id="PIRSR009407-2"/>
    </source>
</evidence>
<dbReference type="STRING" id="291331.XOO4167"/>
<feature type="binding site" evidence="13">
    <location>
        <begin position="94"/>
        <end position="99"/>
    </location>
    <ligand>
        <name>NADP(+)</name>
        <dbReference type="ChEBI" id="CHEBI:58349"/>
    </ligand>
</feature>
<dbReference type="EMBL" id="AE013598">
    <property type="protein sequence ID" value="AAW77421.1"/>
    <property type="molecule type" value="Genomic_DNA"/>
</dbReference>
<gene>
    <name evidence="14" type="primary">icd</name>
    <name evidence="14" type="ordered locus">XOO4167</name>
</gene>
<proteinExistence type="inferred from homology"/>
<keyword evidence="15" id="KW-1185">Reference proteome</keyword>
<dbReference type="InterPro" id="IPR004436">
    <property type="entry name" value="Isocitrate_DH_NADP_mono"/>
</dbReference>
<evidence type="ECO:0000256" key="12">
    <source>
        <dbReference type="PIRSR" id="PIRSR009407-3"/>
    </source>
</evidence>
<keyword evidence="1 9" id="KW-0329">Glyoxylate bypass</keyword>
<keyword evidence="3 12" id="KW-0479">Metal-binding</keyword>
<evidence type="ECO:0000256" key="8">
    <source>
        <dbReference type="ARBA" id="ARBA00046318"/>
    </source>
</evidence>
<feature type="binding site" evidence="11">
    <location>
        <begin position="144"/>
        <end position="151"/>
    </location>
    <ligand>
        <name>substrate</name>
    </ligand>
</feature>
<evidence type="ECO:0000256" key="7">
    <source>
        <dbReference type="ARBA" id="ARBA00023554"/>
    </source>
</evidence>
<evidence type="ECO:0000256" key="6">
    <source>
        <dbReference type="ARBA" id="ARBA00023002"/>
    </source>
</evidence>